<evidence type="ECO:0000256" key="1">
    <source>
        <dbReference type="SAM" id="MobiDB-lite"/>
    </source>
</evidence>
<feature type="transmembrane region" description="Helical" evidence="2">
    <location>
        <begin position="138"/>
        <end position="158"/>
    </location>
</feature>
<feature type="transmembrane region" description="Helical" evidence="2">
    <location>
        <begin position="111"/>
        <end position="131"/>
    </location>
</feature>
<evidence type="ECO:0000256" key="2">
    <source>
        <dbReference type="SAM" id="Phobius"/>
    </source>
</evidence>
<reference evidence="3 4" key="1">
    <citation type="submission" date="2021-01" db="EMBL/GenBank/DDBJ databases">
        <title>Genomics of switchgrass bacterial isolates.</title>
        <authorList>
            <person name="Shade A."/>
        </authorList>
    </citation>
    <scope>NUCLEOTIDE SEQUENCE [LARGE SCALE GENOMIC DNA]</scope>
    <source>
        <strain evidence="3 4">PvP111</strain>
    </source>
</reference>
<keyword evidence="4" id="KW-1185">Reference proteome</keyword>
<organism evidence="3 4">
    <name type="scientific">Rhodococcoides corynebacterioides</name>
    <dbReference type="NCBI Taxonomy" id="53972"/>
    <lineage>
        <taxon>Bacteria</taxon>
        <taxon>Bacillati</taxon>
        <taxon>Actinomycetota</taxon>
        <taxon>Actinomycetes</taxon>
        <taxon>Mycobacteriales</taxon>
        <taxon>Nocardiaceae</taxon>
        <taxon>Rhodococcoides</taxon>
    </lineage>
</organism>
<feature type="transmembrane region" description="Helical" evidence="2">
    <location>
        <begin position="216"/>
        <end position="240"/>
    </location>
</feature>
<keyword evidence="2" id="KW-1133">Transmembrane helix</keyword>
<proteinExistence type="predicted"/>
<feature type="region of interest" description="Disordered" evidence="1">
    <location>
        <begin position="24"/>
        <end position="54"/>
    </location>
</feature>
<keyword evidence="2" id="KW-0472">Membrane</keyword>
<dbReference type="RefSeq" id="WP_204868975.1">
    <property type="nucleotide sequence ID" value="NZ_JAFBBK010000001.1"/>
</dbReference>
<sequence length="248" mass="26803">MVSARDGRPGQAYSAPGAFTTAFSPGVGARAEYPAPDPVRHEETGYDEPRYDDDNDEPIGELEARYEWIVGLMSSFTDQRVVRWIIAFFTASMGVCATLEILYGFGGTTTFTLGVQIGCAAFAFTAALWWTVTSWPRLHTAFAFVVLSNLGILAANLSADMPPAYAVGKTTFFVVLGLFAGVFLDRWMLATHIAIAGVAVTSIIGYNVLFEDVPPLGALVVWAPVMSLVIAVPALLYTFVRAVRLDQS</sequence>
<evidence type="ECO:0000313" key="4">
    <source>
        <dbReference type="Proteomes" id="UP000703038"/>
    </source>
</evidence>
<accession>A0ABS2KVY0</accession>
<protein>
    <submittedName>
        <fullName evidence="3">Magnesium-transporting ATPase (P-type)</fullName>
    </submittedName>
</protein>
<dbReference type="EMBL" id="JAFBBK010000001">
    <property type="protein sequence ID" value="MBM7416081.1"/>
    <property type="molecule type" value="Genomic_DNA"/>
</dbReference>
<keyword evidence="2" id="KW-0812">Transmembrane</keyword>
<feature type="compositionally biased region" description="Basic and acidic residues" evidence="1">
    <location>
        <begin position="38"/>
        <end position="49"/>
    </location>
</feature>
<dbReference type="Proteomes" id="UP000703038">
    <property type="component" value="Unassembled WGS sequence"/>
</dbReference>
<gene>
    <name evidence="3" type="ORF">JOE42_002814</name>
</gene>
<comment type="caution">
    <text evidence="3">The sequence shown here is derived from an EMBL/GenBank/DDBJ whole genome shotgun (WGS) entry which is preliminary data.</text>
</comment>
<evidence type="ECO:0000313" key="3">
    <source>
        <dbReference type="EMBL" id="MBM7416081.1"/>
    </source>
</evidence>
<name>A0ABS2KVY0_9NOCA</name>
<feature type="transmembrane region" description="Helical" evidence="2">
    <location>
        <begin position="81"/>
        <end position="105"/>
    </location>
</feature>
<feature type="transmembrane region" description="Helical" evidence="2">
    <location>
        <begin position="191"/>
        <end position="210"/>
    </location>
</feature>
<feature type="transmembrane region" description="Helical" evidence="2">
    <location>
        <begin position="164"/>
        <end position="184"/>
    </location>
</feature>